<evidence type="ECO:0000313" key="2">
    <source>
        <dbReference type="Proteomes" id="UP000320647"/>
    </source>
</evidence>
<evidence type="ECO:0000313" key="1">
    <source>
        <dbReference type="EMBL" id="QDM56005.1"/>
    </source>
</evidence>
<organism evidence="1 2">
    <name type="scientific">Gordonia phage Trax</name>
    <dbReference type="NCBI Taxonomy" id="2591121"/>
    <lineage>
        <taxon>Viruses</taxon>
        <taxon>Duplodnaviria</taxon>
        <taxon>Heunggongvirae</taxon>
        <taxon>Uroviricota</taxon>
        <taxon>Caudoviricetes</taxon>
        <taxon>Deeyouvirinae</taxon>
        <taxon>Nevillevirus</taxon>
        <taxon>Nevillevirus trax</taxon>
    </lineage>
</organism>
<dbReference type="GeneID" id="70080640"/>
<name>A0A515MH50_9CAUD</name>
<sequence length="254" mass="28292">MSLVVLTVPERLERGRALADSLGAWMWVDVHSNPTIAHADAWKDAAQRITWSDEWVGVIEDDAIPIWDQGVGGSFRGRIENAPPRGGLLGQMLSTAPCNIVSGYLGTSRPQSNQDDIALTLHLSDPAWIVSRQLRHHVAVFMRARLVPRAVKYMREHPNTPCDEAISIWAQQALEPVAYCNPSLFDHDDDLPPAVRADQRRLAVGDGPRRAWHTGTRESYPATDARFLDAVSEKIYGRRYGEIQGAFRSPISHS</sequence>
<dbReference type="RefSeq" id="YP_010246103.1">
    <property type="nucleotide sequence ID" value="NC_060132.1"/>
</dbReference>
<protein>
    <submittedName>
        <fullName evidence="1">Glycosyltransferase</fullName>
    </submittedName>
</protein>
<keyword evidence="1" id="KW-0808">Transferase</keyword>
<reference evidence="1 2" key="1">
    <citation type="submission" date="2019-05" db="EMBL/GenBank/DDBJ databases">
        <authorList>
            <person name="Burke A."/>
            <person name="Deelsnyder S."/>
            <person name="Fournier A."/>
            <person name="Low S."/>
            <person name="Murawski K."/>
            <person name="Worthington R."/>
            <person name="Molloy S.D."/>
            <person name="Garlena R.A."/>
            <person name="Russell D.A."/>
            <person name="Pope W.H."/>
            <person name="Jacobs-Sera D."/>
            <person name="Hatfull G.F."/>
        </authorList>
    </citation>
    <scope>NUCLEOTIDE SEQUENCE [LARGE SCALE GENOMIC DNA]</scope>
</reference>
<dbReference type="Proteomes" id="UP000320647">
    <property type="component" value="Segment"/>
</dbReference>
<proteinExistence type="predicted"/>
<accession>A0A515MH50</accession>
<dbReference type="EMBL" id="MK967378">
    <property type="protein sequence ID" value="QDM56005.1"/>
    <property type="molecule type" value="Genomic_DNA"/>
</dbReference>
<gene>
    <name evidence="1" type="primary">125</name>
    <name evidence="1" type="ORF">SEA_TRAX_125</name>
</gene>
<dbReference type="GO" id="GO:0016740">
    <property type="term" value="F:transferase activity"/>
    <property type="evidence" value="ECO:0007669"/>
    <property type="project" value="UniProtKB-KW"/>
</dbReference>
<dbReference type="KEGG" id="vg:70080640"/>
<keyword evidence="2" id="KW-1185">Reference proteome</keyword>